<dbReference type="AlphaFoldDB" id="A0A7C3KFH9"/>
<organism evidence="2">
    <name type="scientific">Oscillatoriales cyanobacterium SpSt-418</name>
    <dbReference type="NCBI Taxonomy" id="2282169"/>
    <lineage>
        <taxon>Bacteria</taxon>
        <taxon>Bacillati</taxon>
        <taxon>Cyanobacteriota</taxon>
        <taxon>Cyanophyceae</taxon>
        <taxon>Oscillatoriophycideae</taxon>
        <taxon>Oscillatoriales</taxon>
    </lineage>
</organism>
<reference evidence="2" key="1">
    <citation type="journal article" date="2020" name="mSystems">
        <title>Genome- and Community-Level Interaction Insights into Carbon Utilization and Element Cycling Functions of Hydrothermarchaeota in Hydrothermal Sediment.</title>
        <authorList>
            <person name="Zhou Z."/>
            <person name="Liu Y."/>
            <person name="Xu W."/>
            <person name="Pan J."/>
            <person name="Luo Z.H."/>
            <person name="Li M."/>
        </authorList>
    </citation>
    <scope>NUCLEOTIDE SEQUENCE [LARGE SCALE GENOMIC DNA]</scope>
    <source>
        <strain evidence="2">SpSt-418</strain>
    </source>
</reference>
<gene>
    <name evidence="2" type="ORF">ENR64_13235</name>
</gene>
<protein>
    <recommendedName>
        <fullName evidence="3">Tetratricopeptide repeat protein</fullName>
    </recommendedName>
</protein>
<dbReference type="EMBL" id="DSRU01000194">
    <property type="protein sequence ID" value="HFM98691.1"/>
    <property type="molecule type" value="Genomic_DNA"/>
</dbReference>
<keyword evidence="1" id="KW-0732">Signal</keyword>
<proteinExistence type="predicted"/>
<feature type="chain" id="PRO_5027936280" description="Tetratricopeptide repeat protein" evidence="1">
    <location>
        <begin position="25"/>
        <end position="413"/>
    </location>
</feature>
<evidence type="ECO:0000256" key="1">
    <source>
        <dbReference type="SAM" id="SignalP"/>
    </source>
</evidence>
<evidence type="ECO:0000313" key="2">
    <source>
        <dbReference type="EMBL" id="HFM98691.1"/>
    </source>
</evidence>
<evidence type="ECO:0008006" key="3">
    <source>
        <dbReference type="Google" id="ProtNLM"/>
    </source>
</evidence>
<accession>A0A7C3KFH9</accession>
<sequence length="413" mass="46457">MFGAITLLLLGATTFAFQPAPVQAQLPPLIEPYLTAGKLAEGEAAIAAYLQTKPNDDKARFSLGMVQVIRGIEELTQALYRYGARDSAARTFLPILRLPVPQNPNPETLTYDAARQVLQAFLDDLNQAQTTLAEVNDPAVKLSLRLGMIRMDINGDGKADDNELFWKAFSSMTLIPVTEKQAQSFLIGFDTGDAVWLRGYCNLLAATVETLLGYNWQELLQTTGHLAFAKVESPHAFLMQEKPDPRNIYNQVNFTDLIAFIHLLNFEVAEPERLTRALQHLQTTLSLSRQSWQLIRAETDNDREWLPNPKQKGVIPNAVVTNEMIDSWFGFLDESEALLAGKKLAPFWRGDRRQGVNLNRVFTEPRRLDLVLWVQGSGATPYLEKGTFTNEQVWGQLLQTFGGRFLPFALWFN</sequence>
<feature type="signal peptide" evidence="1">
    <location>
        <begin position="1"/>
        <end position="24"/>
    </location>
</feature>
<comment type="caution">
    <text evidence="2">The sequence shown here is derived from an EMBL/GenBank/DDBJ whole genome shotgun (WGS) entry which is preliminary data.</text>
</comment>
<name>A0A7C3KFH9_9CYAN</name>